<dbReference type="InterPro" id="IPR039426">
    <property type="entry name" value="TonB-dep_rcpt-like"/>
</dbReference>
<dbReference type="InterPro" id="IPR008969">
    <property type="entry name" value="CarboxyPept-like_regulatory"/>
</dbReference>
<dbReference type="Pfam" id="PF13715">
    <property type="entry name" value="CarbopepD_reg_2"/>
    <property type="match status" value="1"/>
</dbReference>
<keyword evidence="10" id="KW-0732">Signal</keyword>
<dbReference type="Gene3D" id="2.60.40.1120">
    <property type="entry name" value="Carboxypeptidase-like, regulatory domain"/>
    <property type="match status" value="1"/>
</dbReference>
<dbReference type="InterPro" id="IPR012910">
    <property type="entry name" value="Plug_dom"/>
</dbReference>
<dbReference type="KEGG" id="bfc:BacF7301_17935"/>
<keyword evidence="6 8" id="KW-0472">Membrane</keyword>
<dbReference type="SUPFAM" id="SSF56935">
    <property type="entry name" value="Porins"/>
    <property type="match status" value="1"/>
</dbReference>
<evidence type="ECO:0000259" key="12">
    <source>
        <dbReference type="Pfam" id="PF07715"/>
    </source>
</evidence>
<dbReference type="InterPro" id="IPR036942">
    <property type="entry name" value="Beta-barrel_TonB_sf"/>
</dbReference>
<evidence type="ECO:0000256" key="2">
    <source>
        <dbReference type="ARBA" id="ARBA00022448"/>
    </source>
</evidence>
<evidence type="ECO:0000256" key="7">
    <source>
        <dbReference type="ARBA" id="ARBA00023237"/>
    </source>
</evidence>
<protein>
    <submittedName>
        <fullName evidence="13">TonB-dependent receptor</fullName>
    </submittedName>
</protein>
<keyword evidence="13" id="KW-0675">Receptor</keyword>
<feature type="domain" description="TonB-dependent receptor-like beta-barrel" evidence="11">
    <location>
        <begin position="446"/>
        <end position="1048"/>
    </location>
</feature>
<dbReference type="InterPro" id="IPR023996">
    <property type="entry name" value="TonB-dep_OMP_SusC/RagA"/>
</dbReference>
<dbReference type="InterPro" id="IPR000531">
    <property type="entry name" value="Beta-barrel_TonB"/>
</dbReference>
<evidence type="ECO:0000256" key="8">
    <source>
        <dbReference type="PROSITE-ProRule" id="PRU01360"/>
    </source>
</evidence>
<reference evidence="13 14" key="1">
    <citation type="submission" date="2020-03" db="EMBL/GenBank/DDBJ databases">
        <title>Genomic analysis of Bacteroides faecium CBA7301.</title>
        <authorList>
            <person name="Kim J."/>
            <person name="Roh S.W."/>
        </authorList>
    </citation>
    <scope>NUCLEOTIDE SEQUENCE [LARGE SCALE GENOMIC DNA]</scope>
    <source>
        <strain evidence="13 14">CBA7301</strain>
    </source>
</reference>
<dbReference type="SUPFAM" id="SSF49464">
    <property type="entry name" value="Carboxypeptidase regulatory domain-like"/>
    <property type="match status" value="1"/>
</dbReference>
<accession>A0A6H0KR33</accession>
<dbReference type="RefSeq" id="WP_167964948.1">
    <property type="nucleotide sequence ID" value="NZ_CP050831.1"/>
</dbReference>
<dbReference type="EMBL" id="CP050831">
    <property type="protein sequence ID" value="QIU95914.1"/>
    <property type="molecule type" value="Genomic_DNA"/>
</dbReference>
<proteinExistence type="inferred from homology"/>
<organism evidence="13 14">
    <name type="scientific">Bacteroides faecium</name>
    <dbReference type="NCBI Taxonomy" id="2715212"/>
    <lineage>
        <taxon>Bacteria</taxon>
        <taxon>Pseudomonadati</taxon>
        <taxon>Bacteroidota</taxon>
        <taxon>Bacteroidia</taxon>
        <taxon>Bacteroidales</taxon>
        <taxon>Bacteroidaceae</taxon>
        <taxon>Bacteroides</taxon>
    </lineage>
</organism>
<keyword evidence="4 8" id="KW-0812">Transmembrane</keyword>
<keyword evidence="7 8" id="KW-0998">Cell outer membrane</keyword>
<evidence type="ECO:0000313" key="14">
    <source>
        <dbReference type="Proteomes" id="UP000501780"/>
    </source>
</evidence>
<dbReference type="GO" id="GO:0009279">
    <property type="term" value="C:cell outer membrane"/>
    <property type="evidence" value="ECO:0007669"/>
    <property type="project" value="UniProtKB-SubCell"/>
</dbReference>
<evidence type="ECO:0000256" key="4">
    <source>
        <dbReference type="ARBA" id="ARBA00022692"/>
    </source>
</evidence>
<evidence type="ECO:0000313" key="13">
    <source>
        <dbReference type="EMBL" id="QIU95914.1"/>
    </source>
</evidence>
<dbReference type="Pfam" id="PF07715">
    <property type="entry name" value="Plug"/>
    <property type="match status" value="1"/>
</dbReference>
<feature type="signal peptide" evidence="10">
    <location>
        <begin position="1"/>
        <end position="38"/>
    </location>
</feature>
<dbReference type="NCBIfam" id="TIGR04056">
    <property type="entry name" value="OMP_RagA_SusC"/>
    <property type="match status" value="1"/>
</dbReference>
<dbReference type="Pfam" id="PF00593">
    <property type="entry name" value="TonB_dep_Rec_b-barrel"/>
    <property type="match status" value="1"/>
</dbReference>
<gene>
    <name evidence="13" type="ORF">BacF7301_17935</name>
</gene>
<comment type="similarity">
    <text evidence="8 9">Belongs to the TonB-dependent receptor family.</text>
</comment>
<keyword evidence="5 9" id="KW-0798">TonB box</keyword>
<feature type="chain" id="PRO_5026197083" evidence="10">
    <location>
        <begin position="39"/>
        <end position="1089"/>
    </location>
</feature>
<dbReference type="Gene3D" id="2.170.130.10">
    <property type="entry name" value="TonB-dependent receptor, plug domain"/>
    <property type="match status" value="1"/>
</dbReference>
<keyword evidence="14" id="KW-1185">Reference proteome</keyword>
<dbReference type="InterPro" id="IPR037066">
    <property type="entry name" value="Plug_dom_sf"/>
</dbReference>
<dbReference type="AlphaFoldDB" id="A0A6H0KR33"/>
<dbReference type="Gene3D" id="2.40.170.20">
    <property type="entry name" value="TonB-dependent receptor, beta-barrel domain"/>
    <property type="match status" value="1"/>
</dbReference>
<keyword evidence="2 8" id="KW-0813">Transport</keyword>
<name>A0A6H0KR33_9BACE</name>
<sequence>MTRKTNPNPAFIKVRKMYCLKMAVVATVLLCCAQPMNAVTDNTNEMHKTAITQQQNVKTTGTVVDENGEPLIGVSVKVQGTTTGTITDLNGRFTVDSPKGATLILSFIGYKTIQTKAEGTPLTITMKEDSEQLDEVVVIGYGTQKKINVTGAVGMVDSKVLAARPVTNVAQALQGTVPGLNFTVGSEGGSLDGSMSFNIRGAGTIGDGSGSSPLVLIDGIEGNLNSLNPNDIETVSVLKDAASASIYGARAAFGVILIQTKKGKAGKARVSYNGNVRFSDAVSVPEMMDSYTFAQYFNRAAENAGRSGEAPFSAEQLQKIKDYQDGKISTVTTLNPNNNRWNNYGGANADTDWFKEFYNDWVPSQEHNLSISGGNEKIQYSLSGSFLDQNGLLRHGEDNLQRYTMNSSITAQVADWFKVTYSTKWTREDFDRPSYLTGLFFHNIARRWPTCPAYDPNGYPMSGVEITELEDGGRQKNQKDLNTQQLQLVFEPIKNWTINVEGALRTENKHEHWEVLPIYSHDGDGNPYSIAWGGYGAGSSVVNEYNYKENYYSTNIYSDYFKQYESGHYFKVMAGFNAELYKTRSLSGQKNTLISNSVPTLNTATEAPTTSGGYAHNGVAGFFGRINYNYKERYLIELNGRYDGSSRFIGDKRWGFFPSLSVGWNIAREDFFRNIADKAHIDVLKLRGSWGQLGNTDTKDAWYPFYQTMPQGTDYNWLVNGKRPNYANLPGIISTLKTWETIETWDIGLDWGLFNNRLTGSFDYFVRWTYDMIGPAPELSATLGATPPKINNADMKSYGFELELGWRDMIGDFSYGAKFTLADDQQKITRYPNDNNKLSEAYYPGMMKGEIWGYETVGIAQTQEEMDAHLAKVDQSSLGSKWGAGDIMYKDVDNDGVISTGDNTKEKPGDRVILGNNTPRFKYGITLDAAWKGVDFRIFLQGVAKRDYYMSGPYFWGANGVDEWQATGFKEHWDFWRPEGDPLGANTGAYYPRVLKSDSRNMAVQSRYLQNAAYCRLKNIQLGYTLPDRWTKKAGMSSVRIYVSGDNLLTFSHMSNIFDPEALESTYDANNGKLYPLQRTISVGLNVNF</sequence>
<dbReference type="PROSITE" id="PS52016">
    <property type="entry name" value="TONB_DEPENDENT_REC_3"/>
    <property type="match status" value="1"/>
</dbReference>
<evidence type="ECO:0000259" key="11">
    <source>
        <dbReference type="Pfam" id="PF00593"/>
    </source>
</evidence>
<keyword evidence="3 8" id="KW-1134">Transmembrane beta strand</keyword>
<evidence type="ECO:0000256" key="5">
    <source>
        <dbReference type="ARBA" id="ARBA00023077"/>
    </source>
</evidence>
<dbReference type="FunFam" id="2.60.40.1120:FF:000003">
    <property type="entry name" value="Outer membrane protein Omp121"/>
    <property type="match status" value="1"/>
</dbReference>
<evidence type="ECO:0000256" key="10">
    <source>
        <dbReference type="SAM" id="SignalP"/>
    </source>
</evidence>
<dbReference type="Proteomes" id="UP000501780">
    <property type="component" value="Chromosome"/>
</dbReference>
<dbReference type="NCBIfam" id="TIGR04057">
    <property type="entry name" value="SusC_RagA_signa"/>
    <property type="match status" value="1"/>
</dbReference>
<comment type="subcellular location">
    <subcellularLocation>
        <location evidence="1 8">Cell outer membrane</location>
        <topology evidence="1 8">Multi-pass membrane protein</topology>
    </subcellularLocation>
</comment>
<evidence type="ECO:0000256" key="1">
    <source>
        <dbReference type="ARBA" id="ARBA00004571"/>
    </source>
</evidence>
<dbReference type="InterPro" id="IPR023997">
    <property type="entry name" value="TonB-dep_OMP_SusC/RagA_CS"/>
</dbReference>
<evidence type="ECO:0000256" key="3">
    <source>
        <dbReference type="ARBA" id="ARBA00022452"/>
    </source>
</evidence>
<evidence type="ECO:0000256" key="6">
    <source>
        <dbReference type="ARBA" id="ARBA00023136"/>
    </source>
</evidence>
<evidence type="ECO:0000256" key="9">
    <source>
        <dbReference type="RuleBase" id="RU003357"/>
    </source>
</evidence>
<feature type="domain" description="TonB-dependent receptor plug" evidence="12">
    <location>
        <begin position="146"/>
        <end position="255"/>
    </location>
</feature>